<organism evidence="2 3">
    <name type="scientific">Devosia algicola</name>
    <dbReference type="NCBI Taxonomy" id="3026418"/>
    <lineage>
        <taxon>Bacteria</taxon>
        <taxon>Pseudomonadati</taxon>
        <taxon>Pseudomonadota</taxon>
        <taxon>Alphaproteobacteria</taxon>
        <taxon>Hyphomicrobiales</taxon>
        <taxon>Devosiaceae</taxon>
        <taxon>Devosia</taxon>
    </lineage>
</organism>
<name>A0ABY7YPH9_9HYPH</name>
<dbReference type="EMBL" id="CP118246">
    <property type="protein sequence ID" value="WDR03092.1"/>
    <property type="molecule type" value="Genomic_DNA"/>
</dbReference>
<evidence type="ECO:0000313" key="3">
    <source>
        <dbReference type="Proteomes" id="UP001220530"/>
    </source>
</evidence>
<dbReference type="Proteomes" id="UP001220530">
    <property type="component" value="Chromosome"/>
</dbReference>
<reference evidence="2 3" key="1">
    <citation type="submission" date="2023-02" db="EMBL/GenBank/DDBJ databases">
        <title>Devosia algicola sp. nov., isolated from the phycosphere of marine algae.</title>
        <authorList>
            <person name="Kim J.M."/>
            <person name="Lee J.K."/>
            <person name="Choi B.J."/>
            <person name="Bayburt H."/>
            <person name="Jeon C.O."/>
        </authorList>
    </citation>
    <scope>NUCLEOTIDE SEQUENCE [LARGE SCALE GENOMIC DNA]</scope>
    <source>
        <strain evidence="2 3">G20-9</strain>
    </source>
</reference>
<proteinExistence type="predicted"/>
<keyword evidence="3" id="KW-1185">Reference proteome</keyword>
<feature type="signal peptide" evidence="1">
    <location>
        <begin position="1"/>
        <end position="19"/>
    </location>
</feature>
<gene>
    <name evidence="2" type="ORF">PSQ19_02500</name>
</gene>
<feature type="chain" id="PRO_5047234518" evidence="1">
    <location>
        <begin position="20"/>
        <end position="73"/>
    </location>
</feature>
<protein>
    <submittedName>
        <fullName evidence="2">Uncharacterized protein</fullName>
    </submittedName>
</protein>
<evidence type="ECO:0000256" key="1">
    <source>
        <dbReference type="SAM" id="SignalP"/>
    </source>
</evidence>
<keyword evidence="1" id="KW-0732">Signal</keyword>
<evidence type="ECO:0000313" key="2">
    <source>
        <dbReference type="EMBL" id="WDR03092.1"/>
    </source>
</evidence>
<accession>A0ABY7YPH9</accession>
<sequence>MLRDLMAVEVLAASLTATAPLAIAAAGGAHQLVARYGHPTGAWFWSIRPMPEALWVAMAEEHQAPHRGNDGEL</sequence>
<dbReference type="RefSeq" id="WP_282219494.1">
    <property type="nucleotide sequence ID" value="NZ_CP118246.1"/>
</dbReference>